<reference evidence="4" key="1">
    <citation type="journal article" date="2023" name="Commun. Biol.">
        <title>Genome analysis of Parmales, the sister group of diatoms, reveals the evolutionary specialization of diatoms from phago-mixotrophs to photoautotrophs.</title>
        <authorList>
            <person name="Ban H."/>
            <person name="Sato S."/>
            <person name="Yoshikawa S."/>
            <person name="Yamada K."/>
            <person name="Nakamura Y."/>
            <person name="Ichinomiya M."/>
            <person name="Sato N."/>
            <person name="Blanc-Mathieu R."/>
            <person name="Endo H."/>
            <person name="Kuwata A."/>
            <person name="Ogata H."/>
        </authorList>
    </citation>
    <scope>NUCLEOTIDE SEQUENCE [LARGE SCALE GENOMIC DNA]</scope>
    <source>
        <strain evidence="4">NIES 3700</strain>
    </source>
</reference>
<feature type="region of interest" description="Disordered" evidence="2">
    <location>
        <begin position="124"/>
        <end position="169"/>
    </location>
</feature>
<dbReference type="Gene3D" id="1.10.287.1490">
    <property type="match status" value="1"/>
</dbReference>
<feature type="compositionally biased region" description="Low complexity" evidence="2">
    <location>
        <begin position="933"/>
        <end position="945"/>
    </location>
</feature>
<feature type="coiled-coil region" evidence="1">
    <location>
        <begin position="329"/>
        <end position="370"/>
    </location>
</feature>
<keyword evidence="1" id="KW-0175">Coiled coil</keyword>
<feature type="compositionally biased region" description="Basic and acidic residues" evidence="2">
    <location>
        <begin position="1033"/>
        <end position="1045"/>
    </location>
</feature>
<dbReference type="AlphaFoldDB" id="A0A9W7FKL7"/>
<feature type="compositionally biased region" description="Gly residues" evidence="2">
    <location>
        <begin position="980"/>
        <end position="992"/>
    </location>
</feature>
<organism evidence="3 4">
    <name type="scientific">Triparma laevis f. longispina</name>
    <dbReference type="NCBI Taxonomy" id="1714387"/>
    <lineage>
        <taxon>Eukaryota</taxon>
        <taxon>Sar</taxon>
        <taxon>Stramenopiles</taxon>
        <taxon>Ochrophyta</taxon>
        <taxon>Bolidophyceae</taxon>
        <taxon>Parmales</taxon>
        <taxon>Triparmaceae</taxon>
        <taxon>Triparma</taxon>
    </lineage>
</organism>
<evidence type="ECO:0000256" key="2">
    <source>
        <dbReference type="SAM" id="MobiDB-lite"/>
    </source>
</evidence>
<comment type="caution">
    <text evidence="3">The sequence shown here is derived from an EMBL/GenBank/DDBJ whole genome shotgun (WGS) entry which is preliminary data.</text>
</comment>
<feature type="region of interest" description="Disordered" evidence="2">
    <location>
        <begin position="1"/>
        <end position="58"/>
    </location>
</feature>
<feature type="region of interest" description="Disordered" evidence="2">
    <location>
        <begin position="1023"/>
        <end position="1057"/>
    </location>
</feature>
<sequence>MAEEEDTQVLDVIPNKDVPGEERTAVNGVLVPAHDHLPPAPSPTSSSDGERKNVTKKGKGIFLKLDTGALDKMLSKIIEKVETHDQHLGRLDVLEQEATKVKQFMLQQTLNQGSSERINSVTGNLASAPSAKPASPPPSDSNQPSLDDADKNLDPEFFGNRPRTASQLTKSYTMDLTKDLKQQARLGLSQADRRRSAVDDEQDEYISKLLKEVTGLRSIVRQLQLEQDKDAATALEFDHRLQGMKVDVLKFKRNFANMPSWEMLEREIEKSNLETANYIKTSQSNLLDKLNRENGLNLGKLEEWFSEHDSMAKKRQERVDKAVKSCARTNELEELRENLESDGEVMKRRVAAASQKLQEAVLNMQTMKEKQALQKLNAHFTGYMKKLTGGAFYKWKGMNDEVNDLIEMEKHRTAKMKRVLAMIFYRTLKLAMALWQKHTVLLVKYLAEKKRAGLLMNKSMTKMMLSRIDAGFKHWHRNTMYYREAEVRNKAKTDMERARRKSLVQGKAFTLTTASGLGDIMSSFKNDTKGAIDVITRELNALRFEEIAGLRRDWELEKVRNEFDSKNTLQSSLDQIGARADEFEKSIGNKLGAMQEMMPKMRTELSTQGRKVEGLEKDAKKMNAQVTKNTSSIDSIVETLGRNETRMFEVEDKVQGVKGDVGKLQEGERRALGLIEDLTHKLSDAEEREEKLKQQLADTVSYFEAEMRGLRDMVLGTKEKTKYVEEALGRERDYLRKFEESTVEDTTDLRRIVEFNGVLKPKMELMVNACLPYEQLSHEKKYCPPINSPALDMYIPDAIAAFSVNMAAWIAFKADHEAMSRVVSGVNPEEIVYADEDIEFRRRSLIEEVRFEFRRAVEKGNPDAGALRLEARHKFQARLIDSVDSALSKHDQVLIMGSSRASRVKAAVPACVACDRPLRTKARKGKLMEEEGAGANNNNNGPEEPQVNDKLKGREGMPGYGARRPQSADPRLRRDPSSGGYVGGRSGGGGGDLQPVANSGVAGAVGSAGAPYVLRSGFKMPRAKPQLTPMADTQRRPYSPEERIGELTNTINYGERE</sequence>
<evidence type="ECO:0000313" key="3">
    <source>
        <dbReference type="EMBL" id="GMI13918.1"/>
    </source>
</evidence>
<keyword evidence="4" id="KW-1185">Reference proteome</keyword>
<evidence type="ECO:0000313" key="4">
    <source>
        <dbReference type="Proteomes" id="UP001165122"/>
    </source>
</evidence>
<name>A0A9W7FKL7_9STRA</name>
<proteinExistence type="predicted"/>
<dbReference type="Proteomes" id="UP001165122">
    <property type="component" value="Unassembled WGS sequence"/>
</dbReference>
<gene>
    <name evidence="3" type="ORF">TrLO_g4367</name>
</gene>
<evidence type="ECO:0000256" key="1">
    <source>
        <dbReference type="SAM" id="Coils"/>
    </source>
</evidence>
<accession>A0A9W7FKL7</accession>
<feature type="compositionally biased region" description="Polar residues" evidence="2">
    <location>
        <begin position="1047"/>
        <end position="1057"/>
    </location>
</feature>
<protein>
    <submittedName>
        <fullName evidence="3">Uncharacterized protein</fullName>
    </submittedName>
</protein>
<dbReference type="EMBL" id="BRXW01000203">
    <property type="protein sequence ID" value="GMI13918.1"/>
    <property type="molecule type" value="Genomic_DNA"/>
</dbReference>
<dbReference type="OrthoDB" id="193726at2759"/>
<feature type="region of interest" description="Disordered" evidence="2">
    <location>
        <begin position="930"/>
        <end position="1005"/>
    </location>
</feature>